<accession>A0A1B0BCX0</accession>
<dbReference type="AlphaFoldDB" id="A0A1B0BCX0"/>
<keyword evidence="2" id="KW-1185">Reference proteome</keyword>
<dbReference type="VEuPathDB" id="VectorBase:GPPI026048"/>
<proteinExistence type="predicted"/>
<evidence type="ECO:0000313" key="1">
    <source>
        <dbReference type="EnsemblMetazoa" id="GPPI026048-PA"/>
    </source>
</evidence>
<organism evidence="1 2">
    <name type="scientific">Glossina palpalis gambiensis</name>
    <dbReference type="NCBI Taxonomy" id="67801"/>
    <lineage>
        <taxon>Eukaryota</taxon>
        <taxon>Metazoa</taxon>
        <taxon>Ecdysozoa</taxon>
        <taxon>Arthropoda</taxon>
        <taxon>Hexapoda</taxon>
        <taxon>Insecta</taxon>
        <taxon>Pterygota</taxon>
        <taxon>Neoptera</taxon>
        <taxon>Endopterygota</taxon>
        <taxon>Diptera</taxon>
        <taxon>Brachycera</taxon>
        <taxon>Muscomorpha</taxon>
        <taxon>Hippoboscoidea</taxon>
        <taxon>Glossinidae</taxon>
        <taxon>Glossina</taxon>
    </lineage>
</organism>
<dbReference type="EnsemblMetazoa" id="GPPI026048-RA">
    <property type="protein sequence ID" value="GPPI026048-PA"/>
    <property type="gene ID" value="GPPI026048"/>
</dbReference>
<dbReference type="EMBL" id="JXJN01012153">
    <property type="status" value="NOT_ANNOTATED_CDS"/>
    <property type="molecule type" value="Genomic_DNA"/>
</dbReference>
<dbReference type="Proteomes" id="UP000092460">
    <property type="component" value="Unassembled WGS sequence"/>
</dbReference>
<evidence type="ECO:0000313" key="2">
    <source>
        <dbReference type="Proteomes" id="UP000092460"/>
    </source>
</evidence>
<name>A0A1B0BCX0_9MUSC</name>
<reference evidence="2" key="1">
    <citation type="submission" date="2015-01" db="EMBL/GenBank/DDBJ databases">
        <authorList>
            <person name="Aksoy S."/>
            <person name="Warren W."/>
            <person name="Wilson R.K."/>
        </authorList>
    </citation>
    <scope>NUCLEOTIDE SEQUENCE [LARGE SCALE GENOMIC DNA]</scope>
    <source>
        <strain evidence="2">IAEA</strain>
    </source>
</reference>
<reference evidence="1" key="2">
    <citation type="submission" date="2020-05" db="UniProtKB">
        <authorList>
            <consortium name="EnsemblMetazoa"/>
        </authorList>
    </citation>
    <scope>IDENTIFICATION</scope>
    <source>
        <strain evidence="1">IAEA</strain>
    </source>
</reference>
<dbReference type="EMBL" id="JXJN01012154">
    <property type="status" value="NOT_ANNOTATED_CDS"/>
    <property type="molecule type" value="Genomic_DNA"/>
</dbReference>
<sequence>MLFKQSWRHIRSRTDASGSLIRNFLNFRQSAMHDAFSNKGSRIYFEKSVLNFESAAFSSEVNELSGELSSVGNLIRGSSNIREGQGLRWSAYKILSSSASLALVKLVALRLTFPNFATACEEEPRTIRLLSEEGILIKG</sequence>
<protein>
    <submittedName>
        <fullName evidence="1">Uncharacterized protein</fullName>
    </submittedName>
</protein>